<dbReference type="PANTHER" id="PTHR23135:SF4">
    <property type="entry name" value="UDP-N-ACETYLMURAMOYL-L-ALANYL-D-GLUTAMATE--2,6-DIAMINOPIMELATE LIGASE MURE HOMOLOG, CHLOROPLASTIC"/>
    <property type="match status" value="1"/>
</dbReference>
<evidence type="ECO:0000313" key="4">
    <source>
        <dbReference type="Proteomes" id="UP000886520"/>
    </source>
</evidence>
<dbReference type="PANTHER" id="PTHR23135">
    <property type="entry name" value="MUR LIGASE FAMILY MEMBER"/>
    <property type="match status" value="1"/>
</dbReference>
<gene>
    <name evidence="3" type="ORF">GOP47_0007684</name>
</gene>
<dbReference type="InterPro" id="IPR013221">
    <property type="entry name" value="Mur_ligase_cen"/>
</dbReference>
<dbReference type="Pfam" id="PF01225">
    <property type="entry name" value="Mur_ligase"/>
    <property type="match status" value="1"/>
</dbReference>
<sequence>MGLACNLNYNSVATILSISASTSVSCSSLSRRLCCKASSFVASFPSSPSPACALAPSTRTEKLTTRAEVPEHRQGLSLLPTSQVTLHELLRSARISPILVSGDENVLITGIQHDSRLVKPGNVFVCCRGFSTDGHVHAAHAIERGAVAIVSTKSTPTTEIPIAFVQVEDTNSILSALSSAFYGHPSEKLTVVGITGTNGKTTTSYLVKSIFEAMNMKTGLLGTIAHDINDGSKIVASNTTPDALSLQCLMAAMRPHGLS</sequence>
<dbReference type="SUPFAM" id="SSF53623">
    <property type="entry name" value="MurD-like peptide ligases, catalytic domain"/>
    <property type="match status" value="1"/>
</dbReference>
<dbReference type="InterPro" id="IPR036565">
    <property type="entry name" value="Mur-like_cat_sf"/>
</dbReference>
<protein>
    <submittedName>
        <fullName evidence="3">Uncharacterized protein</fullName>
    </submittedName>
</protein>
<dbReference type="Gene3D" id="3.40.1190.10">
    <property type="entry name" value="Mur-like, catalytic domain"/>
    <property type="match status" value="1"/>
</dbReference>
<dbReference type="SUPFAM" id="SSF63418">
    <property type="entry name" value="MurE/MurF N-terminal domain"/>
    <property type="match status" value="1"/>
</dbReference>
<reference evidence="3" key="1">
    <citation type="submission" date="2021-01" db="EMBL/GenBank/DDBJ databases">
        <title>Adiantum capillus-veneris genome.</title>
        <authorList>
            <person name="Fang Y."/>
            <person name="Liao Q."/>
        </authorList>
    </citation>
    <scope>NUCLEOTIDE SEQUENCE</scope>
    <source>
        <strain evidence="3">H3</strain>
        <tissue evidence="3">Leaf</tissue>
    </source>
</reference>
<organism evidence="3 4">
    <name type="scientific">Adiantum capillus-veneris</name>
    <name type="common">Maidenhair fern</name>
    <dbReference type="NCBI Taxonomy" id="13818"/>
    <lineage>
        <taxon>Eukaryota</taxon>
        <taxon>Viridiplantae</taxon>
        <taxon>Streptophyta</taxon>
        <taxon>Embryophyta</taxon>
        <taxon>Tracheophyta</taxon>
        <taxon>Polypodiopsida</taxon>
        <taxon>Polypodiidae</taxon>
        <taxon>Polypodiales</taxon>
        <taxon>Pteridineae</taxon>
        <taxon>Pteridaceae</taxon>
        <taxon>Vittarioideae</taxon>
        <taxon>Adiantum</taxon>
    </lineage>
</organism>
<dbReference type="InterPro" id="IPR000713">
    <property type="entry name" value="Mur_ligase_N"/>
</dbReference>
<dbReference type="EMBL" id="JABFUD020000007">
    <property type="protein sequence ID" value="KAI5077860.1"/>
    <property type="molecule type" value="Genomic_DNA"/>
</dbReference>
<dbReference type="Gene3D" id="3.40.1390.10">
    <property type="entry name" value="MurE/MurF, N-terminal domain"/>
    <property type="match status" value="1"/>
</dbReference>
<accession>A0A9D4ZM71</accession>
<proteinExistence type="predicted"/>
<dbReference type="OrthoDB" id="533138at2759"/>
<evidence type="ECO:0000313" key="3">
    <source>
        <dbReference type="EMBL" id="KAI5077860.1"/>
    </source>
</evidence>
<dbReference type="InterPro" id="IPR035911">
    <property type="entry name" value="MurE/MurF_N"/>
</dbReference>
<evidence type="ECO:0000259" key="2">
    <source>
        <dbReference type="Pfam" id="PF08245"/>
    </source>
</evidence>
<feature type="domain" description="Mur ligase central" evidence="2">
    <location>
        <begin position="194"/>
        <end position="255"/>
    </location>
</feature>
<dbReference type="Proteomes" id="UP000886520">
    <property type="component" value="Chromosome 7"/>
</dbReference>
<dbReference type="GO" id="GO:0005524">
    <property type="term" value="F:ATP binding"/>
    <property type="evidence" value="ECO:0007669"/>
    <property type="project" value="InterPro"/>
</dbReference>
<keyword evidence="4" id="KW-1185">Reference proteome</keyword>
<dbReference type="Pfam" id="PF08245">
    <property type="entry name" value="Mur_ligase_M"/>
    <property type="match status" value="1"/>
</dbReference>
<comment type="caution">
    <text evidence="3">The sequence shown here is derived from an EMBL/GenBank/DDBJ whole genome shotgun (WGS) entry which is preliminary data.</text>
</comment>
<dbReference type="GO" id="GO:0016881">
    <property type="term" value="F:acid-amino acid ligase activity"/>
    <property type="evidence" value="ECO:0007669"/>
    <property type="project" value="InterPro"/>
</dbReference>
<feature type="domain" description="Mur ligase N-terminal catalytic" evidence="1">
    <location>
        <begin position="108"/>
        <end position="182"/>
    </location>
</feature>
<dbReference type="AlphaFoldDB" id="A0A9D4ZM71"/>
<name>A0A9D4ZM71_ADICA</name>
<evidence type="ECO:0000259" key="1">
    <source>
        <dbReference type="Pfam" id="PF01225"/>
    </source>
</evidence>